<keyword evidence="5 6" id="KW-0472">Membrane</keyword>
<reference evidence="8" key="1">
    <citation type="submission" date="2019-12" db="EMBL/GenBank/DDBJ databases">
        <authorList>
            <person name="zhang j."/>
            <person name="sun C.M."/>
        </authorList>
    </citation>
    <scope>NUCLEOTIDE SEQUENCE</scope>
    <source>
        <strain evidence="8">NS-1</strain>
    </source>
</reference>
<evidence type="ECO:0000256" key="3">
    <source>
        <dbReference type="ARBA" id="ARBA00022692"/>
    </source>
</evidence>
<evidence type="ECO:0000256" key="4">
    <source>
        <dbReference type="ARBA" id="ARBA00022989"/>
    </source>
</evidence>
<dbReference type="Proteomes" id="UP000665020">
    <property type="component" value="Chromosome"/>
</dbReference>
<feature type="domain" description="Major facilitator superfamily (MFS) profile" evidence="7">
    <location>
        <begin position="3"/>
        <end position="380"/>
    </location>
</feature>
<feature type="transmembrane region" description="Helical" evidence="6">
    <location>
        <begin position="38"/>
        <end position="58"/>
    </location>
</feature>
<keyword evidence="2" id="KW-0813">Transport</keyword>
<protein>
    <submittedName>
        <fullName evidence="8">MFS transporter</fullName>
    </submittedName>
</protein>
<dbReference type="GO" id="GO:0022857">
    <property type="term" value="F:transmembrane transporter activity"/>
    <property type="evidence" value="ECO:0007669"/>
    <property type="project" value="InterPro"/>
</dbReference>
<accession>A0A8A7KFF4</accession>
<dbReference type="PROSITE" id="PS50850">
    <property type="entry name" value="MFS"/>
    <property type="match status" value="1"/>
</dbReference>
<keyword evidence="9" id="KW-1185">Reference proteome</keyword>
<dbReference type="EMBL" id="CP046640">
    <property type="protein sequence ID" value="QTL97627.1"/>
    <property type="molecule type" value="Genomic_DNA"/>
</dbReference>
<evidence type="ECO:0000256" key="5">
    <source>
        <dbReference type="ARBA" id="ARBA00023136"/>
    </source>
</evidence>
<feature type="transmembrane region" description="Helical" evidence="6">
    <location>
        <begin position="291"/>
        <end position="314"/>
    </location>
</feature>
<dbReference type="PANTHER" id="PTHR11360">
    <property type="entry name" value="MONOCARBOXYLATE TRANSPORTER"/>
    <property type="match status" value="1"/>
</dbReference>
<evidence type="ECO:0000256" key="6">
    <source>
        <dbReference type="SAM" id="Phobius"/>
    </source>
</evidence>
<feature type="transmembrane region" description="Helical" evidence="6">
    <location>
        <begin position="161"/>
        <end position="184"/>
    </location>
</feature>
<feature type="transmembrane region" description="Helical" evidence="6">
    <location>
        <begin position="128"/>
        <end position="149"/>
    </location>
</feature>
<evidence type="ECO:0000256" key="2">
    <source>
        <dbReference type="ARBA" id="ARBA00022448"/>
    </source>
</evidence>
<organism evidence="8 9">
    <name type="scientific">Iocasia fonsfrigidae</name>
    <dbReference type="NCBI Taxonomy" id="2682810"/>
    <lineage>
        <taxon>Bacteria</taxon>
        <taxon>Bacillati</taxon>
        <taxon>Bacillota</taxon>
        <taxon>Clostridia</taxon>
        <taxon>Halanaerobiales</taxon>
        <taxon>Halanaerobiaceae</taxon>
        <taxon>Iocasia</taxon>
    </lineage>
</organism>
<feature type="transmembrane region" description="Helical" evidence="6">
    <location>
        <begin position="326"/>
        <end position="345"/>
    </location>
</feature>
<feature type="transmembrane region" description="Helical" evidence="6">
    <location>
        <begin position="357"/>
        <end position="376"/>
    </location>
</feature>
<feature type="transmembrane region" description="Helical" evidence="6">
    <location>
        <begin position="239"/>
        <end position="259"/>
    </location>
</feature>
<keyword evidence="3 6" id="KW-0812">Transmembrane</keyword>
<feature type="transmembrane region" description="Helical" evidence="6">
    <location>
        <begin position="205"/>
        <end position="227"/>
    </location>
</feature>
<feature type="transmembrane region" description="Helical" evidence="6">
    <location>
        <begin position="70"/>
        <end position="89"/>
    </location>
</feature>
<evidence type="ECO:0000313" key="9">
    <source>
        <dbReference type="Proteomes" id="UP000665020"/>
    </source>
</evidence>
<dbReference type="InterPro" id="IPR020846">
    <property type="entry name" value="MFS_dom"/>
</dbReference>
<dbReference type="Gene3D" id="1.20.1250.20">
    <property type="entry name" value="MFS general substrate transporter like domains"/>
    <property type="match status" value="2"/>
</dbReference>
<name>A0A8A7KFF4_9FIRM</name>
<evidence type="ECO:0000313" key="8">
    <source>
        <dbReference type="EMBL" id="QTL97627.1"/>
    </source>
</evidence>
<dbReference type="RefSeq" id="WP_230869248.1">
    <property type="nucleotide sequence ID" value="NZ_CP046640.1"/>
</dbReference>
<dbReference type="SUPFAM" id="SSF103473">
    <property type="entry name" value="MFS general substrate transporter"/>
    <property type="match status" value="1"/>
</dbReference>
<dbReference type="AlphaFoldDB" id="A0A8A7KFF4"/>
<evidence type="ECO:0000259" key="7">
    <source>
        <dbReference type="PROSITE" id="PS50850"/>
    </source>
</evidence>
<dbReference type="InterPro" id="IPR050327">
    <property type="entry name" value="Proton-linked_MCT"/>
</dbReference>
<feature type="transmembrane region" description="Helical" evidence="6">
    <location>
        <begin position="266"/>
        <end position="285"/>
    </location>
</feature>
<comment type="subcellular location">
    <subcellularLocation>
        <location evidence="1">Cell membrane</location>
        <topology evidence="1">Multi-pass membrane protein</topology>
    </subcellularLocation>
</comment>
<sequence>MKRWFILTASIILQIILGGIYAWSVFGPSLKETYHISISQSSFIFGVTILAFTLNMIYAGRVLSIKGPRFTAFIGGLLYTLGYLIASFSKGAYPIILLAIGLITGAGIGFGYVCPLTTCIKWFPERKGLITGLAVAGFGGGAIILTRFVSILQNNGLDTLLIFRNIAIYTGLPAIIAALFLSNPPENDREKNNKQKMTVLLRNKITIAMIIGMFSGTFGGLMVVSNIKQIGLSNHLIEQYAVLAISLFAVGNALGRILWGAIFDRVGKISIPISLVLLGCSALLMLSNSAIIFNLAAIMTGIAFGGCFVLYFLRIVEHFGDLAGKLYPFVFLAYGISAILGPALGGWTYDQTGTYKMAIYTLLFITLLGAISLYQLEKTK</sequence>
<keyword evidence="4 6" id="KW-1133">Transmembrane helix</keyword>
<dbReference type="InterPro" id="IPR036259">
    <property type="entry name" value="MFS_trans_sf"/>
</dbReference>
<proteinExistence type="predicted"/>
<dbReference type="GO" id="GO:0005886">
    <property type="term" value="C:plasma membrane"/>
    <property type="evidence" value="ECO:0007669"/>
    <property type="project" value="UniProtKB-SubCell"/>
</dbReference>
<dbReference type="KEGG" id="ifn:GM661_06325"/>
<evidence type="ECO:0000256" key="1">
    <source>
        <dbReference type="ARBA" id="ARBA00004651"/>
    </source>
</evidence>
<dbReference type="InterPro" id="IPR011701">
    <property type="entry name" value="MFS"/>
</dbReference>
<gene>
    <name evidence="8" type="ORF">GM661_06325</name>
</gene>
<feature type="transmembrane region" description="Helical" evidence="6">
    <location>
        <begin position="95"/>
        <end position="116"/>
    </location>
</feature>
<dbReference type="Pfam" id="PF07690">
    <property type="entry name" value="MFS_1"/>
    <property type="match status" value="1"/>
</dbReference>